<dbReference type="SUPFAM" id="SSF141868">
    <property type="entry name" value="EAL domain-like"/>
    <property type="match status" value="1"/>
</dbReference>
<dbReference type="NCBIfam" id="TIGR00254">
    <property type="entry name" value="GGDEF"/>
    <property type="match status" value="1"/>
</dbReference>
<dbReference type="CDD" id="cd01949">
    <property type="entry name" value="GGDEF"/>
    <property type="match status" value="1"/>
</dbReference>
<reference evidence="5 6" key="1">
    <citation type="submission" date="2016-11" db="EMBL/GenBank/DDBJ databases">
        <authorList>
            <person name="Jaros S."/>
            <person name="Januszkiewicz K."/>
            <person name="Wedrychowicz H."/>
        </authorList>
    </citation>
    <scope>NUCLEOTIDE SEQUENCE [LARGE SCALE GENOMIC DNA]</scope>
    <source>
        <strain evidence="5 6">DSM 6191</strain>
    </source>
</reference>
<name>A0A1M5ZMX7_9CLOT</name>
<dbReference type="Gene3D" id="3.30.70.270">
    <property type="match status" value="1"/>
</dbReference>
<dbReference type="InterPro" id="IPR035919">
    <property type="entry name" value="EAL_sf"/>
</dbReference>
<dbReference type="InterPro" id="IPR052155">
    <property type="entry name" value="Biofilm_reg_signaling"/>
</dbReference>
<dbReference type="SUPFAM" id="SSF55073">
    <property type="entry name" value="Nucleotide cyclase"/>
    <property type="match status" value="1"/>
</dbReference>
<dbReference type="PANTHER" id="PTHR44757:SF2">
    <property type="entry name" value="BIOFILM ARCHITECTURE MAINTENANCE PROTEIN MBAA"/>
    <property type="match status" value="1"/>
</dbReference>
<evidence type="ECO:0000259" key="4">
    <source>
        <dbReference type="PROSITE" id="PS50887"/>
    </source>
</evidence>
<evidence type="ECO:0000259" key="3">
    <source>
        <dbReference type="PROSITE" id="PS50883"/>
    </source>
</evidence>
<dbReference type="SMART" id="SM00267">
    <property type="entry name" value="GGDEF"/>
    <property type="match status" value="1"/>
</dbReference>
<sequence>MKSRVVIIRGIIAIGVILAINVYARYSTYGNVISNVLLVGISAFYLKLYLEKEAFKSKNEVLESEQKTLKDKESALDEIERRHKLAIEGSIDTIKEKELKIRYMSYYDSVTGLYNRHYLKKSINKYIEIHKKEKNRAALIFIDLDNFKYINDSFGHEYGDILLKTLSDKLKKTINEKDLLGRFGGDEFIIFLPNIEKISQVEDVLKGVTNVFKYPKNILGNYIYTSGSVGISMFPDDAADFATLLKNADAAMYRAKSNGKDTYQFFNDQIANEIIRLYEIEEGLREALDNNELYVEFQPKVVLTDNKIMGFEALARWKNKRLGFVSPAEFIPIAENNRMILKIGSFVLEEIFIKCKQFIELGHDNFKIAVNLSEVQLREGDIVEEFKQLIAQYEISPKFIEIEITESMLMKSFDNNIKILMALKDLDVSIALDDFGTGYSSLNYLTKLPIDILKIDRSFLLDIMENSKSKFVVENIIQLSHKLGIEVVAEGVEVKEQVDYLRSIFCDFVQGYYFSRPQSFENAAIMMKDRYIAV</sequence>
<keyword evidence="2" id="KW-0812">Transmembrane</keyword>
<dbReference type="AlphaFoldDB" id="A0A1M5ZMX7"/>
<organism evidence="5 6">
    <name type="scientific">Clostridium intestinale DSM 6191</name>
    <dbReference type="NCBI Taxonomy" id="1121320"/>
    <lineage>
        <taxon>Bacteria</taxon>
        <taxon>Bacillati</taxon>
        <taxon>Bacillota</taxon>
        <taxon>Clostridia</taxon>
        <taxon>Eubacteriales</taxon>
        <taxon>Clostridiaceae</taxon>
        <taxon>Clostridium</taxon>
    </lineage>
</organism>
<dbReference type="InterPro" id="IPR043128">
    <property type="entry name" value="Rev_trsase/Diguanyl_cyclase"/>
</dbReference>
<dbReference type="PROSITE" id="PS50887">
    <property type="entry name" value="GGDEF"/>
    <property type="match status" value="1"/>
</dbReference>
<keyword evidence="2" id="KW-0472">Membrane</keyword>
<feature type="coiled-coil region" evidence="1">
    <location>
        <begin position="52"/>
        <end position="82"/>
    </location>
</feature>
<dbReference type="CDD" id="cd01948">
    <property type="entry name" value="EAL"/>
    <property type="match status" value="1"/>
</dbReference>
<dbReference type="InterPro" id="IPR029787">
    <property type="entry name" value="Nucleotide_cyclase"/>
</dbReference>
<evidence type="ECO:0000313" key="5">
    <source>
        <dbReference type="EMBL" id="SHI25544.1"/>
    </source>
</evidence>
<keyword evidence="1" id="KW-0175">Coiled coil</keyword>
<keyword evidence="2" id="KW-1133">Transmembrane helix</keyword>
<evidence type="ECO:0000313" key="6">
    <source>
        <dbReference type="Proteomes" id="UP000184241"/>
    </source>
</evidence>
<dbReference type="RefSeq" id="WP_073021000.1">
    <property type="nucleotide sequence ID" value="NZ_FQXU01000009.1"/>
</dbReference>
<feature type="domain" description="EAL" evidence="3">
    <location>
        <begin position="277"/>
        <end position="531"/>
    </location>
</feature>
<gene>
    <name evidence="5" type="ORF">SAMN02745941_03182</name>
</gene>
<evidence type="ECO:0000256" key="1">
    <source>
        <dbReference type="SAM" id="Coils"/>
    </source>
</evidence>
<dbReference type="SMART" id="SM00052">
    <property type="entry name" value="EAL"/>
    <property type="match status" value="1"/>
</dbReference>
<protein>
    <submittedName>
        <fullName evidence="5">Diguanylate cyclase (GGDEF) domain-containing protein</fullName>
    </submittedName>
</protein>
<dbReference type="Gene3D" id="3.20.20.450">
    <property type="entry name" value="EAL domain"/>
    <property type="match status" value="1"/>
</dbReference>
<dbReference type="InterPro" id="IPR001633">
    <property type="entry name" value="EAL_dom"/>
</dbReference>
<dbReference type="Pfam" id="PF00990">
    <property type="entry name" value="GGDEF"/>
    <property type="match status" value="1"/>
</dbReference>
<proteinExistence type="predicted"/>
<feature type="domain" description="GGDEF" evidence="4">
    <location>
        <begin position="135"/>
        <end position="268"/>
    </location>
</feature>
<evidence type="ECO:0000256" key="2">
    <source>
        <dbReference type="SAM" id="Phobius"/>
    </source>
</evidence>
<feature type="transmembrane region" description="Helical" evidence="2">
    <location>
        <begin position="32"/>
        <end position="50"/>
    </location>
</feature>
<accession>A0A1M5ZMX7</accession>
<dbReference type="Pfam" id="PF00563">
    <property type="entry name" value="EAL"/>
    <property type="match status" value="1"/>
</dbReference>
<dbReference type="Proteomes" id="UP000184241">
    <property type="component" value="Unassembled WGS sequence"/>
</dbReference>
<dbReference type="EMBL" id="FQXU01000009">
    <property type="protein sequence ID" value="SHI25544.1"/>
    <property type="molecule type" value="Genomic_DNA"/>
</dbReference>
<feature type="transmembrane region" description="Helical" evidence="2">
    <location>
        <begin position="7"/>
        <end position="26"/>
    </location>
</feature>
<dbReference type="PANTHER" id="PTHR44757">
    <property type="entry name" value="DIGUANYLATE CYCLASE DGCP"/>
    <property type="match status" value="1"/>
</dbReference>
<dbReference type="PROSITE" id="PS50883">
    <property type="entry name" value="EAL"/>
    <property type="match status" value="1"/>
</dbReference>
<dbReference type="InterPro" id="IPR000160">
    <property type="entry name" value="GGDEF_dom"/>
</dbReference>